<accession>A0A2P2QJI0</accession>
<protein>
    <submittedName>
        <fullName evidence="2">Uncharacterized protein</fullName>
    </submittedName>
</protein>
<proteinExistence type="predicted"/>
<dbReference type="AlphaFoldDB" id="A0A2P2QJI0"/>
<name>A0A2P2QJI0_RHIMU</name>
<reference evidence="2" key="1">
    <citation type="submission" date="2018-02" db="EMBL/GenBank/DDBJ databases">
        <title>Rhizophora mucronata_Transcriptome.</title>
        <authorList>
            <person name="Meera S.P."/>
            <person name="Sreeshan A."/>
            <person name="Augustine A."/>
        </authorList>
    </citation>
    <scope>NUCLEOTIDE SEQUENCE</scope>
    <source>
        <tissue evidence="2">Leaf</tissue>
    </source>
</reference>
<organism evidence="2">
    <name type="scientific">Rhizophora mucronata</name>
    <name type="common">Asiatic mangrove</name>
    <dbReference type="NCBI Taxonomy" id="61149"/>
    <lineage>
        <taxon>Eukaryota</taxon>
        <taxon>Viridiplantae</taxon>
        <taxon>Streptophyta</taxon>
        <taxon>Embryophyta</taxon>
        <taxon>Tracheophyta</taxon>
        <taxon>Spermatophyta</taxon>
        <taxon>Magnoliopsida</taxon>
        <taxon>eudicotyledons</taxon>
        <taxon>Gunneridae</taxon>
        <taxon>Pentapetalae</taxon>
        <taxon>rosids</taxon>
        <taxon>fabids</taxon>
        <taxon>Malpighiales</taxon>
        <taxon>Rhizophoraceae</taxon>
        <taxon>Rhizophora</taxon>
    </lineage>
</organism>
<evidence type="ECO:0000313" key="2">
    <source>
        <dbReference type="EMBL" id="MBX67146.1"/>
    </source>
</evidence>
<feature type="compositionally biased region" description="Basic residues" evidence="1">
    <location>
        <begin position="13"/>
        <end position="25"/>
    </location>
</feature>
<evidence type="ECO:0000256" key="1">
    <source>
        <dbReference type="SAM" id="MobiDB-lite"/>
    </source>
</evidence>
<feature type="compositionally biased region" description="Polar residues" evidence="1">
    <location>
        <begin position="1"/>
        <end position="12"/>
    </location>
</feature>
<sequence>MKQKTHSNSTRPNPKKHKNFICQKH</sequence>
<dbReference type="EMBL" id="GGEC01086662">
    <property type="protein sequence ID" value="MBX67146.1"/>
    <property type="molecule type" value="Transcribed_RNA"/>
</dbReference>
<feature type="region of interest" description="Disordered" evidence="1">
    <location>
        <begin position="1"/>
        <end position="25"/>
    </location>
</feature>